<reference evidence="1 2" key="1">
    <citation type="submission" date="2020-04" db="EMBL/GenBank/DDBJ databases">
        <title>Metagenomic profiling of ammonia- and methane-oxidizing microorganisms in a Dutch drinking water treatment plant.</title>
        <authorList>
            <person name="Poghosyan L."/>
            <person name="Leucker S."/>
        </authorList>
    </citation>
    <scope>NUCLEOTIDE SEQUENCE [LARGE SCALE GENOMIC DNA]</scope>
    <source>
        <strain evidence="1">S-RSF-IL-03</strain>
    </source>
</reference>
<evidence type="ECO:0000313" key="2">
    <source>
        <dbReference type="Proteomes" id="UP000580839"/>
    </source>
</evidence>
<comment type="caution">
    <text evidence="1">The sequence shown here is derived from an EMBL/GenBank/DDBJ whole genome shotgun (WGS) entry which is preliminary data.</text>
</comment>
<dbReference type="Proteomes" id="UP000580839">
    <property type="component" value="Unassembled WGS sequence"/>
</dbReference>
<organism evidence="1 2">
    <name type="scientific">Eiseniibacteriota bacterium</name>
    <dbReference type="NCBI Taxonomy" id="2212470"/>
    <lineage>
        <taxon>Bacteria</taxon>
        <taxon>Candidatus Eiseniibacteriota</taxon>
    </lineage>
</organism>
<name>A0A849SEL9_UNCEI</name>
<dbReference type="EMBL" id="JABFRW010000019">
    <property type="protein sequence ID" value="NOT32866.1"/>
    <property type="molecule type" value="Genomic_DNA"/>
</dbReference>
<evidence type="ECO:0000313" key="1">
    <source>
        <dbReference type="EMBL" id="NOT32866.1"/>
    </source>
</evidence>
<accession>A0A849SEL9</accession>
<protein>
    <submittedName>
        <fullName evidence="1">Ankyrin repeat domain-containing protein</fullName>
    </submittedName>
</protein>
<gene>
    <name evidence="1" type="ORF">HOP12_01715</name>
</gene>
<dbReference type="SUPFAM" id="SSF48403">
    <property type="entry name" value="Ankyrin repeat"/>
    <property type="match status" value="1"/>
</dbReference>
<sequence>MPLVREFVGAAHGNLDRTREMLDAEPGLLNATWDWKSGDFETAIGGAGHMGRRDIAELLIGRGARLDLFVAAMLGQLDLVKATLTAYPALAQSKGPHGISLIRHAQAGGAQAAPVLEYLESLPRG</sequence>
<dbReference type="AlphaFoldDB" id="A0A849SEL9"/>
<proteinExistence type="predicted"/>
<dbReference type="InterPro" id="IPR036770">
    <property type="entry name" value="Ankyrin_rpt-contain_sf"/>
</dbReference>
<dbReference type="Gene3D" id="1.25.40.20">
    <property type="entry name" value="Ankyrin repeat-containing domain"/>
    <property type="match status" value="1"/>
</dbReference>